<dbReference type="InterPro" id="IPR023000">
    <property type="entry name" value="Shikimate_kinase_CS"/>
</dbReference>
<comment type="similarity">
    <text evidence="2 11">Belongs to the shikimate kinase family.</text>
</comment>
<comment type="caution">
    <text evidence="11">Lacks conserved residue(s) required for the propagation of feature annotation.</text>
</comment>
<sequence length="174" mass="20123">MMNDLKNTIFVIGLPGSGKSDLSKLLAEYINYTFFDMDKVIESREKKTINKIFEDRGEEYFREVESDVLEELSNIKNAVVSTGGGAILKEKNRALMKERGIVIFIDRPAELIVNNINVSERPLLVQDKNKLIELSKKRDALYRECAKVIFNHNTWDNDIKETFKKFYECVGSYI</sequence>
<name>K0JLF1_BRAPL</name>
<dbReference type="InterPro" id="IPR027417">
    <property type="entry name" value="P-loop_NTPase"/>
</dbReference>
<feature type="binding site" evidence="11">
    <location>
        <position position="38"/>
    </location>
    <ligand>
        <name>substrate</name>
    </ligand>
</feature>
<comment type="subunit">
    <text evidence="11">Monomer.</text>
</comment>
<dbReference type="Gene3D" id="3.40.50.300">
    <property type="entry name" value="P-loop containing nucleotide triphosphate hydrolases"/>
    <property type="match status" value="1"/>
</dbReference>
<evidence type="ECO:0000313" key="13">
    <source>
        <dbReference type="Proteomes" id="UP000003759"/>
    </source>
</evidence>
<organism evidence="12 13">
    <name type="scientific">Brachyspira pilosicoli WesB</name>
    <dbReference type="NCBI Taxonomy" id="1161918"/>
    <lineage>
        <taxon>Bacteria</taxon>
        <taxon>Pseudomonadati</taxon>
        <taxon>Spirochaetota</taxon>
        <taxon>Spirochaetia</taxon>
        <taxon>Brachyspirales</taxon>
        <taxon>Brachyspiraceae</taxon>
        <taxon>Brachyspira</taxon>
    </lineage>
</organism>
<comment type="function">
    <text evidence="11">Catalyzes the specific phosphorylation of the 3-hydroxyl group of shikimic acid using ATP as a cosubstrate.</text>
</comment>
<evidence type="ECO:0000256" key="9">
    <source>
        <dbReference type="ARBA" id="ARBA00023141"/>
    </source>
</evidence>
<accession>K0JLF1</accession>
<comment type="pathway">
    <text evidence="1 11">Metabolic intermediate biosynthesis; chorismate biosynthesis; chorismate from D-erythrose 4-phosphate and phosphoenolpyruvate: step 5/7.</text>
</comment>
<dbReference type="PATRIC" id="fig|1161918.5.peg.1931"/>
<dbReference type="GO" id="GO:0008652">
    <property type="term" value="P:amino acid biosynthetic process"/>
    <property type="evidence" value="ECO:0007669"/>
    <property type="project" value="UniProtKB-KW"/>
</dbReference>
<keyword evidence="11" id="KW-0479">Metal-binding</keyword>
<comment type="subcellular location">
    <subcellularLocation>
        <location evidence="11">Cytoplasm</location>
    </subcellularLocation>
</comment>
<evidence type="ECO:0000256" key="6">
    <source>
        <dbReference type="ARBA" id="ARBA00022741"/>
    </source>
</evidence>
<dbReference type="GO" id="GO:0009073">
    <property type="term" value="P:aromatic amino acid family biosynthetic process"/>
    <property type="evidence" value="ECO:0007669"/>
    <property type="project" value="UniProtKB-KW"/>
</dbReference>
<feature type="binding site" evidence="11">
    <location>
        <position position="62"/>
    </location>
    <ligand>
        <name>substrate</name>
    </ligand>
</feature>
<dbReference type="EC" id="2.7.1.71" evidence="3 11"/>
<dbReference type="GO" id="GO:0009423">
    <property type="term" value="P:chorismate biosynthetic process"/>
    <property type="evidence" value="ECO:0007669"/>
    <property type="project" value="UniProtKB-UniRule"/>
</dbReference>
<evidence type="ECO:0000256" key="1">
    <source>
        <dbReference type="ARBA" id="ARBA00004842"/>
    </source>
</evidence>
<dbReference type="SUPFAM" id="SSF52540">
    <property type="entry name" value="P-loop containing nucleoside triphosphate hydrolases"/>
    <property type="match status" value="1"/>
</dbReference>
<dbReference type="PANTHER" id="PTHR21087:SF16">
    <property type="entry name" value="SHIKIMATE KINASE 1, CHLOROPLASTIC"/>
    <property type="match status" value="1"/>
</dbReference>
<dbReference type="UniPathway" id="UPA00053">
    <property type="reaction ID" value="UER00088"/>
</dbReference>
<dbReference type="GO" id="GO:0000287">
    <property type="term" value="F:magnesium ion binding"/>
    <property type="evidence" value="ECO:0007669"/>
    <property type="project" value="UniProtKB-UniRule"/>
</dbReference>
<feature type="binding site" evidence="11">
    <location>
        <begin position="16"/>
        <end position="21"/>
    </location>
    <ligand>
        <name>ATP</name>
        <dbReference type="ChEBI" id="CHEBI:30616"/>
    </ligand>
</feature>
<dbReference type="PROSITE" id="PS01128">
    <property type="entry name" value="SHIKIMATE_KINASE"/>
    <property type="match status" value="1"/>
</dbReference>
<evidence type="ECO:0000256" key="5">
    <source>
        <dbReference type="ARBA" id="ARBA00022679"/>
    </source>
</evidence>
<dbReference type="AlphaFoldDB" id="K0JLF1"/>
<evidence type="ECO:0000256" key="8">
    <source>
        <dbReference type="ARBA" id="ARBA00022840"/>
    </source>
</evidence>
<keyword evidence="9 11" id="KW-0057">Aromatic amino acid biosynthesis</keyword>
<dbReference type="KEGG" id="bpw:WESB_2417"/>
<gene>
    <name evidence="11" type="primary">aroK</name>
    <name evidence="12" type="ORF">WESB_2417</name>
</gene>
<keyword evidence="5 11" id="KW-0808">Transferase</keyword>
<reference evidence="12 13" key="1">
    <citation type="journal article" date="2012" name="BMC Genomics">
        <title>Comparative genomics of Brachyspira pilosicoli strains: genome rearrangements, reductions and correlation of genetic compliment with phenotypic diversity.</title>
        <authorList>
            <person name="Mappley L.J."/>
            <person name="Black M.L."/>
            <person name="Abuoun M."/>
            <person name="Darby A.C."/>
            <person name="Woodward M.J."/>
            <person name="Parkhill J."/>
            <person name="Turner A.K."/>
            <person name="Bellgard M.I."/>
            <person name="La T."/>
            <person name="Phillips N.D."/>
            <person name="La Ragione R.M."/>
            <person name="Hampson D.J."/>
        </authorList>
    </citation>
    <scope>NUCLEOTIDE SEQUENCE [LARGE SCALE GENOMIC DNA]</scope>
    <source>
        <strain evidence="12">WesB</strain>
    </source>
</reference>
<dbReference type="EMBL" id="HE793032">
    <property type="protein sequence ID" value="CCG57879.1"/>
    <property type="molecule type" value="Genomic_DNA"/>
</dbReference>
<dbReference type="Pfam" id="PF01202">
    <property type="entry name" value="SKI"/>
    <property type="match status" value="1"/>
</dbReference>
<feature type="binding site" evidence="11">
    <location>
        <position position="121"/>
    </location>
    <ligand>
        <name>ATP</name>
        <dbReference type="ChEBI" id="CHEBI:30616"/>
    </ligand>
</feature>
<dbReference type="InterPro" id="IPR031322">
    <property type="entry name" value="Shikimate/glucono_kinase"/>
</dbReference>
<keyword evidence="6 11" id="KW-0547">Nucleotide-binding</keyword>
<dbReference type="Proteomes" id="UP000003759">
    <property type="component" value="Chromosome"/>
</dbReference>
<dbReference type="CDD" id="cd00464">
    <property type="entry name" value="SK"/>
    <property type="match status" value="1"/>
</dbReference>
<evidence type="ECO:0000256" key="4">
    <source>
        <dbReference type="ARBA" id="ARBA00022605"/>
    </source>
</evidence>
<comment type="catalytic activity">
    <reaction evidence="10 11">
        <text>shikimate + ATP = 3-phosphoshikimate + ADP + H(+)</text>
        <dbReference type="Rhea" id="RHEA:13121"/>
        <dbReference type="ChEBI" id="CHEBI:15378"/>
        <dbReference type="ChEBI" id="CHEBI:30616"/>
        <dbReference type="ChEBI" id="CHEBI:36208"/>
        <dbReference type="ChEBI" id="CHEBI:145989"/>
        <dbReference type="ChEBI" id="CHEBI:456216"/>
        <dbReference type="EC" id="2.7.1.71"/>
    </reaction>
</comment>
<evidence type="ECO:0000313" key="12">
    <source>
        <dbReference type="EMBL" id="CCG57879.1"/>
    </source>
</evidence>
<evidence type="ECO:0000256" key="3">
    <source>
        <dbReference type="ARBA" id="ARBA00012154"/>
    </source>
</evidence>
<feature type="binding site" evidence="11">
    <location>
        <position position="84"/>
    </location>
    <ligand>
        <name>substrate</name>
    </ligand>
</feature>
<keyword evidence="11" id="KW-0460">Magnesium</keyword>
<dbReference type="PRINTS" id="PR01100">
    <property type="entry name" value="SHIKIMTKNASE"/>
</dbReference>
<comment type="cofactor">
    <cofactor evidence="11">
        <name>Mg(2+)</name>
        <dbReference type="ChEBI" id="CHEBI:18420"/>
    </cofactor>
    <text evidence="11">Binds 1 Mg(2+) ion per subunit.</text>
</comment>
<keyword evidence="11" id="KW-0963">Cytoplasm</keyword>
<dbReference type="GO" id="GO:0005829">
    <property type="term" value="C:cytosol"/>
    <property type="evidence" value="ECO:0007669"/>
    <property type="project" value="TreeGrafter"/>
</dbReference>
<evidence type="ECO:0000256" key="7">
    <source>
        <dbReference type="ARBA" id="ARBA00022777"/>
    </source>
</evidence>
<feature type="binding site" evidence="11">
    <location>
        <position position="20"/>
    </location>
    <ligand>
        <name>Mg(2+)</name>
        <dbReference type="ChEBI" id="CHEBI:18420"/>
    </ligand>
</feature>
<evidence type="ECO:0000256" key="11">
    <source>
        <dbReference type="HAMAP-Rule" id="MF_00109"/>
    </source>
</evidence>
<proteinExistence type="inferred from homology"/>
<dbReference type="PANTHER" id="PTHR21087">
    <property type="entry name" value="SHIKIMATE KINASE"/>
    <property type="match status" value="1"/>
</dbReference>
<protein>
    <recommendedName>
        <fullName evidence="3 11">Shikimate kinase</fullName>
        <shortName evidence="11">SK</shortName>
        <ecNumber evidence="3 11">2.7.1.71</ecNumber>
    </recommendedName>
</protein>
<dbReference type="GO" id="GO:0005524">
    <property type="term" value="F:ATP binding"/>
    <property type="evidence" value="ECO:0007669"/>
    <property type="project" value="UniProtKB-UniRule"/>
</dbReference>
<keyword evidence="7 11" id="KW-0418">Kinase</keyword>
<evidence type="ECO:0000256" key="10">
    <source>
        <dbReference type="ARBA" id="ARBA00048567"/>
    </source>
</evidence>
<dbReference type="InterPro" id="IPR000623">
    <property type="entry name" value="Shikimate_kinase/TSH1"/>
</dbReference>
<dbReference type="GO" id="GO:0004765">
    <property type="term" value="F:shikimate kinase activity"/>
    <property type="evidence" value="ECO:0007669"/>
    <property type="project" value="UniProtKB-UniRule"/>
</dbReference>
<dbReference type="HAMAP" id="MF_00109">
    <property type="entry name" value="Shikimate_kinase"/>
    <property type="match status" value="1"/>
</dbReference>
<keyword evidence="4 11" id="KW-0028">Amino-acid biosynthesis</keyword>
<evidence type="ECO:0000256" key="2">
    <source>
        <dbReference type="ARBA" id="ARBA00006997"/>
    </source>
</evidence>
<keyword evidence="8 11" id="KW-0067">ATP-binding</keyword>
<dbReference type="HOGENOM" id="CLU_057607_4_0_12"/>
<feature type="binding site" evidence="11">
    <location>
        <position position="138"/>
    </location>
    <ligand>
        <name>substrate</name>
    </ligand>
</feature>